<dbReference type="EMBL" id="JAERRB010000017">
    <property type="protein sequence ID" value="MBL0745583.1"/>
    <property type="molecule type" value="Genomic_DNA"/>
</dbReference>
<reference evidence="1 2" key="1">
    <citation type="submission" date="2021-01" db="EMBL/GenBank/DDBJ databases">
        <title>Chryseolinea sp. Jin1 Genome sequencing and assembly.</title>
        <authorList>
            <person name="Kim I."/>
        </authorList>
    </citation>
    <scope>NUCLEOTIDE SEQUENCE [LARGE SCALE GENOMIC DNA]</scope>
    <source>
        <strain evidence="1 2">Jin1</strain>
    </source>
</reference>
<gene>
    <name evidence="1" type="ORF">JI741_30405</name>
</gene>
<dbReference type="RefSeq" id="WP_202016082.1">
    <property type="nucleotide sequence ID" value="NZ_JAERRB010000017.1"/>
</dbReference>
<protein>
    <submittedName>
        <fullName evidence="1">Uncharacterized protein</fullName>
    </submittedName>
</protein>
<keyword evidence="2" id="KW-1185">Reference proteome</keyword>
<evidence type="ECO:0000313" key="2">
    <source>
        <dbReference type="Proteomes" id="UP000613030"/>
    </source>
</evidence>
<proteinExistence type="predicted"/>
<comment type="caution">
    <text evidence="1">The sequence shown here is derived from an EMBL/GenBank/DDBJ whole genome shotgun (WGS) entry which is preliminary data.</text>
</comment>
<name>A0ABS1L233_9BACT</name>
<accession>A0ABS1L233</accession>
<evidence type="ECO:0000313" key="1">
    <source>
        <dbReference type="EMBL" id="MBL0745583.1"/>
    </source>
</evidence>
<organism evidence="1 2">
    <name type="scientific">Chryseolinea lacunae</name>
    <dbReference type="NCBI Taxonomy" id="2801331"/>
    <lineage>
        <taxon>Bacteria</taxon>
        <taxon>Pseudomonadati</taxon>
        <taxon>Bacteroidota</taxon>
        <taxon>Cytophagia</taxon>
        <taxon>Cytophagales</taxon>
        <taxon>Fulvivirgaceae</taxon>
        <taxon>Chryseolinea</taxon>
    </lineage>
</organism>
<dbReference type="Proteomes" id="UP000613030">
    <property type="component" value="Unassembled WGS sequence"/>
</dbReference>
<sequence>MKKDKKTKAIIGYVITPLDNDSVMLDDRAVPERCPLCHYIVDFDYHNPFFKLKRKTYDFSCPYDIGIITSLKFKEFCVREGYKNIQFKEFEREPNFFHFITRKILPFDAKKVKSRFGKLCPVCKNYDTLVGTDPPTLIGISKPLKDGFYSSDLCFGSYDKKNPLIIIGIETQAKLKREKFTGIDYEPIEL</sequence>